<dbReference type="OrthoDB" id="2121828at2759"/>
<keyword evidence="2" id="KW-0479">Metal-binding</keyword>
<keyword evidence="10" id="KW-1185">Reference proteome</keyword>
<evidence type="ECO:0000259" key="7">
    <source>
        <dbReference type="Pfam" id="PF07731"/>
    </source>
</evidence>
<dbReference type="InterPro" id="IPR011707">
    <property type="entry name" value="Cu-oxidase-like_N"/>
</dbReference>
<dbReference type="GO" id="GO:0005507">
    <property type="term" value="F:copper ion binding"/>
    <property type="evidence" value="ECO:0007669"/>
    <property type="project" value="InterPro"/>
</dbReference>
<dbReference type="AlphaFoldDB" id="A0A9N9FVF7"/>
<feature type="domain" description="Plastocyanin-like" evidence="6">
    <location>
        <begin position="185"/>
        <end position="349"/>
    </location>
</feature>
<feature type="chain" id="PRO_5040226591" evidence="5">
    <location>
        <begin position="22"/>
        <end position="569"/>
    </location>
</feature>
<dbReference type="GO" id="GO:0016491">
    <property type="term" value="F:oxidoreductase activity"/>
    <property type="evidence" value="ECO:0007669"/>
    <property type="project" value="UniProtKB-KW"/>
</dbReference>
<evidence type="ECO:0000259" key="8">
    <source>
        <dbReference type="Pfam" id="PF07732"/>
    </source>
</evidence>
<dbReference type="Proteomes" id="UP000789706">
    <property type="component" value="Unassembled WGS sequence"/>
</dbReference>
<dbReference type="PANTHER" id="PTHR11709">
    <property type="entry name" value="MULTI-COPPER OXIDASE"/>
    <property type="match status" value="1"/>
</dbReference>
<dbReference type="InterPro" id="IPR033138">
    <property type="entry name" value="Cu_oxidase_CS"/>
</dbReference>
<name>A0A9N9FVF7_9GLOM</name>
<evidence type="ECO:0000259" key="6">
    <source>
        <dbReference type="Pfam" id="PF00394"/>
    </source>
</evidence>
<proteinExistence type="inferred from homology"/>
<dbReference type="CDD" id="cd13857">
    <property type="entry name" value="CuRO_1_Diphenol_Ox"/>
    <property type="match status" value="1"/>
</dbReference>
<protein>
    <submittedName>
        <fullName evidence="9">572_t:CDS:1</fullName>
    </submittedName>
</protein>
<dbReference type="PANTHER" id="PTHR11709:SF511">
    <property type="entry name" value="LACCASE"/>
    <property type="match status" value="1"/>
</dbReference>
<accession>A0A9N9FVF7</accession>
<organism evidence="9 10">
    <name type="scientific">Diversispora eburnea</name>
    <dbReference type="NCBI Taxonomy" id="1213867"/>
    <lineage>
        <taxon>Eukaryota</taxon>
        <taxon>Fungi</taxon>
        <taxon>Fungi incertae sedis</taxon>
        <taxon>Mucoromycota</taxon>
        <taxon>Glomeromycotina</taxon>
        <taxon>Glomeromycetes</taxon>
        <taxon>Diversisporales</taxon>
        <taxon>Diversisporaceae</taxon>
        <taxon>Diversispora</taxon>
    </lineage>
</organism>
<dbReference type="EMBL" id="CAJVPK010000911">
    <property type="protein sequence ID" value="CAG8558843.1"/>
    <property type="molecule type" value="Genomic_DNA"/>
</dbReference>
<gene>
    <name evidence="9" type="ORF">DEBURN_LOCUS7482</name>
</gene>
<dbReference type="InterPro" id="IPR011706">
    <property type="entry name" value="Cu-oxidase_C"/>
</dbReference>
<dbReference type="Gene3D" id="2.60.40.420">
    <property type="entry name" value="Cupredoxins - blue copper proteins"/>
    <property type="match status" value="3"/>
</dbReference>
<keyword evidence="4" id="KW-0186">Copper</keyword>
<dbReference type="PROSITE" id="PS00079">
    <property type="entry name" value="MULTICOPPER_OXIDASE1"/>
    <property type="match status" value="2"/>
</dbReference>
<sequence>MKFKIFSILGVALCGFLAAVATPIESEGTHEFEPRAHGSYIFNPLPKLRDTTPKTRYYHFELKIRKLSPDGFERPVWTVNGQYPGPLVQANKGDRLVIKVTNKFGDPASVHWHGIFQRETNWYDGVPGQTQCPIPNRVSFTYNFTLDQSGTYWYHSHFLAQYVDGLVGPLIVYDKDEPYYKSCDEEYVLTVSDWYHSPSAPLLPYPDSAVISGRGQYNCSSPAAGSDCNPNVRPATYNVKKGKKYRFRLINTAAYAPFAFSVDSHPLTIIEVDGIPTKKTNASTVKVLTIHPAQRYSVILTADQPISNYYIRANLLTECIAPRIPMYPFNTTINFNSSINPNATGILHYYDVNPDAIRPYHPDPAPTNITDTFIFNVTFADNDDDVGLFQINGHSFEPIFNNPTNQRIMLKESFADFEESQNAYGYDTPYGGVEIILLNRGGADHPFHLHGHAFHLVGVGSGVNMNNLTTRNLVNPVVRDTVQVPGGGHIIIRYIADNPGVWAFHCHIEWHVDMGMVAQLIERPTEFSNRTLPNDVRALCVQHDSYYKQKRSTLPKDTKVKRIQMFRKV</sequence>
<evidence type="ECO:0000256" key="4">
    <source>
        <dbReference type="ARBA" id="ARBA00023008"/>
    </source>
</evidence>
<comment type="caution">
    <text evidence="9">The sequence shown here is derived from an EMBL/GenBank/DDBJ whole genome shotgun (WGS) entry which is preliminary data.</text>
</comment>
<feature type="domain" description="Plastocyanin-like" evidence="7">
    <location>
        <begin position="426"/>
        <end position="525"/>
    </location>
</feature>
<dbReference type="Pfam" id="PF07732">
    <property type="entry name" value="Cu-oxidase_3"/>
    <property type="match status" value="1"/>
</dbReference>
<evidence type="ECO:0000256" key="1">
    <source>
        <dbReference type="ARBA" id="ARBA00010609"/>
    </source>
</evidence>
<reference evidence="9" key="1">
    <citation type="submission" date="2021-06" db="EMBL/GenBank/DDBJ databases">
        <authorList>
            <person name="Kallberg Y."/>
            <person name="Tangrot J."/>
            <person name="Rosling A."/>
        </authorList>
    </citation>
    <scope>NUCLEOTIDE SEQUENCE</scope>
    <source>
        <strain evidence="9">AZ414A</strain>
    </source>
</reference>
<dbReference type="SUPFAM" id="SSF49503">
    <property type="entry name" value="Cupredoxins"/>
    <property type="match status" value="3"/>
</dbReference>
<evidence type="ECO:0000256" key="5">
    <source>
        <dbReference type="SAM" id="SignalP"/>
    </source>
</evidence>
<dbReference type="InterPro" id="IPR002355">
    <property type="entry name" value="Cu_oxidase_Cu_BS"/>
</dbReference>
<dbReference type="FunFam" id="2.60.40.420:FF:000045">
    <property type="entry name" value="Laccase 2"/>
    <property type="match status" value="1"/>
</dbReference>
<dbReference type="Pfam" id="PF07731">
    <property type="entry name" value="Cu-oxidase_2"/>
    <property type="match status" value="1"/>
</dbReference>
<keyword evidence="5" id="KW-0732">Signal</keyword>
<dbReference type="Pfam" id="PF00394">
    <property type="entry name" value="Cu-oxidase"/>
    <property type="match status" value="1"/>
</dbReference>
<evidence type="ECO:0000256" key="3">
    <source>
        <dbReference type="ARBA" id="ARBA00023002"/>
    </source>
</evidence>
<comment type="similarity">
    <text evidence="1">Belongs to the multicopper oxidase family.</text>
</comment>
<evidence type="ECO:0000256" key="2">
    <source>
        <dbReference type="ARBA" id="ARBA00022723"/>
    </source>
</evidence>
<dbReference type="InterPro" id="IPR001117">
    <property type="entry name" value="Cu-oxidase_2nd"/>
</dbReference>
<keyword evidence="3" id="KW-0560">Oxidoreductase</keyword>
<feature type="signal peptide" evidence="5">
    <location>
        <begin position="1"/>
        <end position="21"/>
    </location>
</feature>
<dbReference type="InterPro" id="IPR008972">
    <property type="entry name" value="Cupredoxin"/>
</dbReference>
<evidence type="ECO:0000313" key="10">
    <source>
        <dbReference type="Proteomes" id="UP000789706"/>
    </source>
</evidence>
<dbReference type="PROSITE" id="PS00080">
    <property type="entry name" value="MULTICOPPER_OXIDASE2"/>
    <property type="match status" value="1"/>
</dbReference>
<evidence type="ECO:0000313" key="9">
    <source>
        <dbReference type="EMBL" id="CAG8558843.1"/>
    </source>
</evidence>
<dbReference type="InterPro" id="IPR045087">
    <property type="entry name" value="Cu-oxidase_fam"/>
</dbReference>
<feature type="domain" description="Plastocyanin-like" evidence="8">
    <location>
        <begin position="66"/>
        <end position="176"/>
    </location>
</feature>